<dbReference type="Gene3D" id="1.50.10.10">
    <property type="match status" value="1"/>
</dbReference>
<sequence length="147" mass="16054">MEPSTRKNDLIHYENVTSPTGPAMTWSMHSINNLDIGNKTKADENFENCYKKYVTDEFKIWSEVPVGRYGGANFITGVGGFLQALINGYAGVRVHFGYMEVKSGFVPASVKSLTVSGVKYLGSSFELQVGVNNSTIIICTSSSTSIH</sequence>
<accession>T1GX27</accession>
<proteinExistence type="inferred from homology"/>
<reference evidence="3" key="1">
    <citation type="submission" date="2013-02" db="EMBL/GenBank/DDBJ databases">
        <authorList>
            <person name="Hughes D."/>
        </authorList>
    </citation>
    <scope>NUCLEOTIDE SEQUENCE</scope>
    <source>
        <strain>Durham</strain>
        <strain evidence="3">NC isolate 2 -- Noor lab</strain>
    </source>
</reference>
<dbReference type="GO" id="GO:0005975">
    <property type="term" value="P:carbohydrate metabolic process"/>
    <property type="evidence" value="ECO:0007669"/>
    <property type="project" value="InterPro"/>
</dbReference>
<dbReference type="OMA" id="MHSINNL"/>
<dbReference type="AlphaFoldDB" id="T1GX27"/>
<organism evidence="2 3">
    <name type="scientific">Megaselia scalaris</name>
    <name type="common">Humpbacked fly</name>
    <name type="synonym">Phora scalaris</name>
    <dbReference type="NCBI Taxonomy" id="36166"/>
    <lineage>
        <taxon>Eukaryota</taxon>
        <taxon>Metazoa</taxon>
        <taxon>Ecdysozoa</taxon>
        <taxon>Arthropoda</taxon>
        <taxon>Hexapoda</taxon>
        <taxon>Insecta</taxon>
        <taxon>Pterygota</taxon>
        <taxon>Neoptera</taxon>
        <taxon>Endopterygota</taxon>
        <taxon>Diptera</taxon>
        <taxon>Brachycera</taxon>
        <taxon>Muscomorpha</taxon>
        <taxon>Platypezoidea</taxon>
        <taxon>Phoridae</taxon>
        <taxon>Megaseliini</taxon>
        <taxon>Megaselia</taxon>
    </lineage>
</organism>
<dbReference type="STRING" id="36166.T1GX27"/>
<keyword evidence="3" id="KW-1185">Reference proteome</keyword>
<name>T1GX27_MEGSC</name>
<dbReference type="InterPro" id="IPR012341">
    <property type="entry name" value="6hp_glycosidase-like_sf"/>
</dbReference>
<protein>
    <recommendedName>
        <fullName evidence="4">Glycoside hydrolase family 65 central catalytic domain-containing protein</fullName>
    </recommendedName>
</protein>
<reference evidence="2" key="2">
    <citation type="submission" date="2015-06" db="UniProtKB">
        <authorList>
            <consortium name="EnsemblMetazoa"/>
        </authorList>
    </citation>
    <scope>IDENTIFICATION</scope>
</reference>
<dbReference type="HOGENOM" id="CLU_1770179_0_0_1"/>
<dbReference type="PANTHER" id="PTHR11051">
    <property type="entry name" value="GLYCOSYL HYDROLASE-RELATED"/>
    <property type="match status" value="1"/>
</dbReference>
<dbReference type="PANTHER" id="PTHR11051:SF8">
    <property type="entry name" value="PROTEIN-GLUCOSYLGALACTOSYLHYDROXYLYSINE GLUCOSIDASE"/>
    <property type="match status" value="1"/>
</dbReference>
<evidence type="ECO:0008006" key="4">
    <source>
        <dbReference type="Google" id="ProtNLM"/>
    </source>
</evidence>
<evidence type="ECO:0000313" key="2">
    <source>
        <dbReference type="EnsemblMetazoa" id="MESCA008365-PA"/>
    </source>
</evidence>
<evidence type="ECO:0000313" key="3">
    <source>
        <dbReference type="Proteomes" id="UP000015102"/>
    </source>
</evidence>
<evidence type="ECO:0000256" key="1">
    <source>
        <dbReference type="ARBA" id="ARBA00006768"/>
    </source>
</evidence>
<dbReference type="InterPro" id="IPR008928">
    <property type="entry name" value="6-hairpin_glycosidase_sf"/>
</dbReference>
<dbReference type="EnsemblMetazoa" id="MESCA008365-RA">
    <property type="protein sequence ID" value="MESCA008365-PA"/>
    <property type="gene ID" value="MESCA008365"/>
</dbReference>
<dbReference type="SUPFAM" id="SSF48208">
    <property type="entry name" value="Six-hairpin glycosidases"/>
    <property type="match status" value="1"/>
</dbReference>
<comment type="similarity">
    <text evidence="1">Belongs to the glycosyl hydrolase 65 family.</text>
</comment>
<dbReference type="EMBL" id="CAQQ02384058">
    <property type="status" value="NOT_ANNOTATED_CDS"/>
    <property type="molecule type" value="Genomic_DNA"/>
</dbReference>
<dbReference type="Proteomes" id="UP000015102">
    <property type="component" value="Unassembled WGS sequence"/>
</dbReference>
<dbReference type="GO" id="GO:0004553">
    <property type="term" value="F:hydrolase activity, hydrolyzing O-glycosyl compounds"/>
    <property type="evidence" value="ECO:0007669"/>
    <property type="project" value="TreeGrafter"/>
</dbReference>